<feature type="compositionally biased region" description="Basic and acidic residues" evidence="1">
    <location>
        <begin position="104"/>
        <end position="115"/>
    </location>
</feature>
<sequence length="136" mass="14462">MISISVCREEHHSQIAQTAANVSPSTELHPSYFSSVHVVVLPVYVFVIFKQSPLRYINHATMTDANKIEIGNGFDAEGSKAIAVGAAVSAFHNVDATGTRKSKRPSEVKVGENAKLKNASGMAIGHAATARSKDGE</sequence>
<accession>A0A0C2WE71</accession>
<dbReference type="EMBL" id="KN818311">
    <property type="protein sequence ID" value="KIL59672.1"/>
    <property type="molecule type" value="Genomic_DNA"/>
</dbReference>
<protein>
    <submittedName>
        <fullName evidence="2">Uncharacterized protein</fullName>
    </submittedName>
</protein>
<proteinExistence type="predicted"/>
<dbReference type="Gene3D" id="2.150.10.10">
    <property type="entry name" value="Serralysin-like metalloprotease, C-terminal"/>
    <property type="match status" value="1"/>
</dbReference>
<dbReference type="InParanoid" id="A0A0C2WE71"/>
<name>A0A0C2WE71_AMAMK</name>
<dbReference type="AlphaFoldDB" id="A0A0C2WE71"/>
<dbReference type="Proteomes" id="UP000054549">
    <property type="component" value="Unassembled WGS sequence"/>
</dbReference>
<dbReference type="SUPFAM" id="SSF101967">
    <property type="entry name" value="Adhesin YadA, collagen-binding domain"/>
    <property type="match status" value="1"/>
</dbReference>
<dbReference type="InterPro" id="IPR011049">
    <property type="entry name" value="Serralysin-like_metalloprot_C"/>
</dbReference>
<organism evidence="2 3">
    <name type="scientific">Amanita muscaria (strain Koide BX008)</name>
    <dbReference type="NCBI Taxonomy" id="946122"/>
    <lineage>
        <taxon>Eukaryota</taxon>
        <taxon>Fungi</taxon>
        <taxon>Dikarya</taxon>
        <taxon>Basidiomycota</taxon>
        <taxon>Agaricomycotina</taxon>
        <taxon>Agaricomycetes</taxon>
        <taxon>Agaricomycetidae</taxon>
        <taxon>Agaricales</taxon>
        <taxon>Pluteineae</taxon>
        <taxon>Amanitaceae</taxon>
        <taxon>Amanita</taxon>
    </lineage>
</organism>
<gene>
    <name evidence="2" type="ORF">M378DRAFT_996020</name>
</gene>
<keyword evidence="3" id="KW-1185">Reference proteome</keyword>
<dbReference type="HOGENOM" id="CLU_155343_0_0_1"/>
<evidence type="ECO:0000256" key="1">
    <source>
        <dbReference type="SAM" id="MobiDB-lite"/>
    </source>
</evidence>
<reference evidence="2 3" key="1">
    <citation type="submission" date="2014-04" db="EMBL/GenBank/DDBJ databases">
        <title>Evolutionary Origins and Diversification of the Mycorrhizal Mutualists.</title>
        <authorList>
            <consortium name="DOE Joint Genome Institute"/>
            <consortium name="Mycorrhizal Genomics Consortium"/>
            <person name="Kohler A."/>
            <person name="Kuo A."/>
            <person name="Nagy L.G."/>
            <person name="Floudas D."/>
            <person name="Copeland A."/>
            <person name="Barry K.W."/>
            <person name="Cichocki N."/>
            <person name="Veneault-Fourrey C."/>
            <person name="LaButti K."/>
            <person name="Lindquist E.A."/>
            <person name="Lipzen A."/>
            <person name="Lundell T."/>
            <person name="Morin E."/>
            <person name="Murat C."/>
            <person name="Riley R."/>
            <person name="Ohm R."/>
            <person name="Sun H."/>
            <person name="Tunlid A."/>
            <person name="Henrissat B."/>
            <person name="Grigoriev I.V."/>
            <person name="Hibbett D.S."/>
            <person name="Martin F."/>
        </authorList>
    </citation>
    <scope>NUCLEOTIDE SEQUENCE [LARGE SCALE GENOMIC DNA]</scope>
    <source>
        <strain evidence="2 3">Koide BX008</strain>
    </source>
</reference>
<evidence type="ECO:0000313" key="2">
    <source>
        <dbReference type="EMBL" id="KIL59672.1"/>
    </source>
</evidence>
<evidence type="ECO:0000313" key="3">
    <source>
        <dbReference type="Proteomes" id="UP000054549"/>
    </source>
</evidence>
<feature type="region of interest" description="Disordered" evidence="1">
    <location>
        <begin position="97"/>
        <end position="136"/>
    </location>
</feature>